<evidence type="ECO:0000313" key="2">
    <source>
        <dbReference type="EMBL" id="RYV52310.1"/>
    </source>
</evidence>
<evidence type="ECO:0000313" key="3">
    <source>
        <dbReference type="Proteomes" id="UP000293764"/>
    </source>
</evidence>
<dbReference type="PANTHER" id="PTHR43591">
    <property type="entry name" value="METHYLTRANSFERASE"/>
    <property type="match status" value="1"/>
</dbReference>
<name>A0A4Q5N2F0_9MICO</name>
<gene>
    <name evidence="2" type="ORF">EUA98_03620</name>
</gene>
<protein>
    <submittedName>
        <fullName evidence="2">Class I SAM-dependent methyltransferase</fullName>
    </submittedName>
</protein>
<keyword evidence="2" id="KW-0808">Transferase</keyword>
<keyword evidence="2" id="KW-0489">Methyltransferase</keyword>
<dbReference type="SUPFAM" id="SSF53335">
    <property type="entry name" value="S-adenosyl-L-methionine-dependent methyltransferases"/>
    <property type="match status" value="1"/>
</dbReference>
<dbReference type="EMBL" id="SDWW01000006">
    <property type="protein sequence ID" value="RYV52310.1"/>
    <property type="molecule type" value="Genomic_DNA"/>
</dbReference>
<dbReference type="OrthoDB" id="9808140at2"/>
<feature type="domain" description="Methyltransferase type 12" evidence="1">
    <location>
        <begin position="54"/>
        <end position="153"/>
    </location>
</feature>
<dbReference type="Proteomes" id="UP000293764">
    <property type="component" value="Unassembled WGS sequence"/>
</dbReference>
<dbReference type="CDD" id="cd02440">
    <property type="entry name" value="AdoMet_MTases"/>
    <property type="match status" value="1"/>
</dbReference>
<dbReference type="RefSeq" id="WP_130101308.1">
    <property type="nucleotide sequence ID" value="NZ_SDWW01000006.1"/>
</dbReference>
<accession>A0A4Q5N2F0</accession>
<dbReference type="Gene3D" id="3.40.50.150">
    <property type="entry name" value="Vaccinia Virus protein VP39"/>
    <property type="match status" value="1"/>
</dbReference>
<dbReference type="Pfam" id="PF08242">
    <property type="entry name" value="Methyltransf_12"/>
    <property type="match status" value="1"/>
</dbReference>
<keyword evidence="3" id="KW-1185">Reference proteome</keyword>
<sequence>MDLGMDTNEAIWKSTQIVHNRELKADERVRKNAAQWRLMGELLPFEAQDAFTFLDLGAGTGSAARAILDLYPRSTAVLTDFSAPMMAVGEAEMAPFAGRFRYLEFDMSTGDWPGAIPAAFDAVVTSMCIHHMPDHRKAGLFTEIFDHLAPGGWYLNYDSVSSADPLVTATWNRVIDLDPEAARKRLHGTAEERARRENHRQYLIPLPQQLDYLRAAGFQGIDVYWKHLDDVIYGGRRPA</sequence>
<dbReference type="GO" id="GO:0008168">
    <property type="term" value="F:methyltransferase activity"/>
    <property type="evidence" value="ECO:0007669"/>
    <property type="project" value="UniProtKB-KW"/>
</dbReference>
<dbReference type="InterPro" id="IPR029063">
    <property type="entry name" value="SAM-dependent_MTases_sf"/>
</dbReference>
<evidence type="ECO:0000259" key="1">
    <source>
        <dbReference type="Pfam" id="PF08242"/>
    </source>
</evidence>
<comment type="caution">
    <text evidence="2">The sequence shown here is derived from an EMBL/GenBank/DDBJ whole genome shotgun (WGS) entry which is preliminary data.</text>
</comment>
<proteinExistence type="predicted"/>
<reference evidence="2 3" key="1">
    <citation type="submission" date="2019-01" db="EMBL/GenBank/DDBJ databases">
        <title>Novel species of Cellulomonas.</title>
        <authorList>
            <person name="Liu Q."/>
            <person name="Xin Y.-H."/>
        </authorList>
    </citation>
    <scope>NUCLEOTIDE SEQUENCE [LARGE SCALE GENOMIC DNA]</scope>
    <source>
        <strain evidence="2 3">HLT2-17</strain>
    </source>
</reference>
<dbReference type="InterPro" id="IPR013217">
    <property type="entry name" value="Methyltransf_12"/>
</dbReference>
<dbReference type="AlphaFoldDB" id="A0A4Q5N2F0"/>
<dbReference type="GO" id="GO:0032259">
    <property type="term" value="P:methylation"/>
    <property type="evidence" value="ECO:0007669"/>
    <property type="project" value="UniProtKB-KW"/>
</dbReference>
<organism evidence="2 3">
    <name type="scientific">Pengzhenrongella frigida</name>
    <dbReference type="NCBI Taxonomy" id="1259133"/>
    <lineage>
        <taxon>Bacteria</taxon>
        <taxon>Bacillati</taxon>
        <taxon>Actinomycetota</taxon>
        <taxon>Actinomycetes</taxon>
        <taxon>Micrococcales</taxon>
        <taxon>Pengzhenrongella</taxon>
    </lineage>
</organism>